<proteinExistence type="predicted"/>
<accession>A0ABN3VF35</accession>
<protein>
    <submittedName>
        <fullName evidence="1">Uncharacterized protein</fullName>
    </submittedName>
</protein>
<keyword evidence="2" id="KW-1185">Reference proteome</keyword>
<reference evidence="1 2" key="1">
    <citation type="journal article" date="2019" name="Int. J. Syst. Evol. Microbiol.">
        <title>The Global Catalogue of Microorganisms (GCM) 10K type strain sequencing project: providing services to taxonomists for standard genome sequencing and annotation.</title>
        <authorList>
            <consortium name="The Broad Institute Genomics Platform"/>
            <consortium name="The Broad Institute Genome Sequencing Center for Infectious Disease"/>
            <person name="Wu L."/>
            <person name="Ma J."/>
        </authorList>
    </citation>
    <scope>NUCLEOTIDE SEQUENCE [LARGE SCALE GENOMIC DNA]</scope>
    <source>
        <strain evidence="1 2">JCM 9383</strain>
    </source>
</reference>
<organism evidence="1 2">
    <name type="scientific">Saccharopolyspora taberi</name>
    <dbReference type="NCBI Taxonomy" id="60895"/>
    <lineage>
        <taxon>Bacteria</taxon>
        <taxon>Bacillati</taxon>
        <taxon>Actinomycetota</taxon>
        <taxon>Actinomycetes</taxon>
        <taxon>Pseudonocardiales</taxon>
        <taxon>Pseudonocardiaceae</taxon>
        <taxon>Saccharopolyspora</taxon>
    </lineage>
</organism>
<evidence type="ECO:0000313" key="1">
    <source>
        <dbReference type="EMBL" id="GAA2798822.1"/>
    </source>
</evidence>
<name>A0ABN3VF35_9PSEU</name>
<gene>
    <name evidence="1" type="ORF">GCM10010470_37500</name>
</gene>
<dbReference type="EMBL" id="BAAAUX010000015">
    <property type="protein sequence ID" value="GAA2798822.1"/>
    <property type="molecule type" value="Genomic_DNA"/>
</dbReference>
<evidence type="ECO:0000313" key="2">
    <source>
        <dbReference type="Proteomes" id="UP001500979"/>
    </source>
</evidence>
<dbReference type="Proteomes" id="UP001500979">
    <property type="component" value="Unassembled WGS sequence"/>
</dbReference>
<sequence length="78" mass="8007">MFVVLAVVVLIAGVAVFEGIEPVAELVDLAGQPADDFGQRTDLLVQILGTSGFLPACCGFTAGARGDLVVAHSGFTSW</sequence>
<comment type="caution">
    <text evidence="1">The sequence shown here is derived from an EMBL/GenBank/DDBJ whole genome shotgun (WGS) entry which is preliminary data.</text>
</comment>